<protein>
    <recommendedName>
        <fullName evidence="1">non-specific serine/threonine protein kinase</fullName>
        <ecNumber evidence="1">2.7.11.1</ecNumber>
    </recommendedName>
</protein>
<keyword evidence="3 10" id="KW-0808">Transferase</keyword>
<organism evidence="10 11">
    <name type="scientific">Lepeophtheirus salmonis</name>
    <name type="common">Salmon louse</name>
    <name type="synonym">Caligus salmonis</name>
    <dbReference type="NCBI Taxonomy" id="72036"/>
    <lineage>
        <taxon>Eukaryota</taxon>
        <taxon>Metazoa</taxon>
        <taxon>Ecdysozoa</taxon>
        <taxon>Arthropoda</taxon>
        <taxon>Crustacea</taxon>
        <taxon>Multicrustacea</taxon>
        <taxon>Hexanauplia</taxon>
        <taxon>Copepoda</taxon>
        <taxon>Siphonostomatoida</taxon>
        <taxon>Caligidae</taxon>
        <taxon>Lepeophtheirus</taxon>
    </lineage>
</organism>
<keyword evidence="4" id="KW-0547">Nucleotide-binding</keyword>
<dbReference type="EC" id="2.7.11.1" evidence="1"/>
<evidence type="ECO:0000256" key="2">
    <source>
        <dbReference type="ARBA" id="ARBA00022527"/>
    </source>
</evidence>
<keyword evidence="5" id="KW-0418">Kinase</keyword>
<dbReference type="InterPro" id="IPR000719">
    <property type="entry name" value="Prot_kinase_dom"/>
</dbReference>
<dbReference type="GO" id="GO:0005524">
    <property type="term" value="F:ATP binding"/>
    <property type="evidence" value="ECO:0007669"/>
    <property type="project" value="UniProtKB-KW"/>
</dbReference>
<keyword evidence="11" id="KW-1185">Reference proteome</keyword>
<evidence type="ECO:0000256" key="5">
    <source>
        <dbReference type="ARBA" id="ARBA00022777"/>
    </source>
</evidence>
<dbReference type="AlphaFoldDB" id="A0A7R8H3Q3"/>
<evidence type="ECO:0000256" key="3">
    <source>
        <dbReference type="ARBA" id="ARBA00022679"/>
    </source>
</evidence>
<accession>A0A7R8H3Q3</accession>
<dbReference type="EMBL" id="HG994593">
    <property type="protein sequence ID" value="CAF2846058.1"/>
    <property type="molecule type" value="Genomic_DNA"/>
</dbReference>
<evidence type="ECO:0000256" key="7">
    <source>
        <dbReference type="ARBA" id="ARBA00047899"/>
    </source>
</evidence>
<evidence type="ECO:0000259" key="9">
    <source>
        <dbReference type="PROSITE" id="PS50011"/>
    </source>
</evidence>
<dbReference type="Pfam" id="PF00069">
    <property type="entry name" value="Pkinase"/>
    <property type="match status" value="1"/>
</dbReference>
<feature type="domain" description="Protein kinase" evidence="9">
    <location>
        <begin position="88"/>
        <end position="282"/>
    </location>
</feature>
<evidence type="ECO:0000313" key="11">
    <source>
        <dbReference type="Proteomes" id="UP000675881"/>
    </source>
</evidence>
<evidence type="ECO:0000256" key="4">
    <source>
        <dbReference type="ARBA" id="ARBA00022741"/>
    </source>
</evidence>
<dbReference type="SUPFAM" id="SSF56112">
    <property type="entry name" value="Protein kinase-like (PK-like)"/>
    <property type="match status" value="1"/>
</dbReference>
<evidence type="ECO:0000256" key="6">
    <source>
        <dbReference type="ARBA" id="ARBA00022840"/>
    </source>
</evidence>
<keyword evidence="2" id="KW-0723">Serine/threonine-protein kinase</keyword>
<comment type="catalytic activity">
    <reaction evidence="8">
        <text>L-seryl-[protein] + ATP = O-phospho-L-seryl-[protein] + ADP + H(+)</text>
        <dbReference type="Rhea" id="RHEA:17989"/>
        <dbReference type="Rhea" id="RHEA-COMP:9863"/>
        <dbReference type="Rhea" id="RHEA-COMP:11604"/>
        <dbReference type="ChEBI" id="CHEBI:15378"/>
        <dbReference type="ChEBI" id="CHEBI:29999"/>
        <dbReference type="ChEBI" id="CHEBI:30616"/>
        <dbReference type="ChEBI" id="CHEBI:83421"/>
        <dbReference type="ChEBI" id="CHEBI:456216"/>
        <dbReference type="EC" id="2.7.11.1"/>
    </reaction>
</comment>
<dbReference type="OrthoDB" id="248923at2759"/>
<dbReference type="PANTHER" id="PTHR45998">
    <property type="entry name" value="SERINE/THREONINE-PROTEIN KINASE 16"/>
    <property type="match status" value="1"/>
</dbReference>
<name>A0A7R8H3Q3_LEPSM</name>
<sequence length="282" mass="32402">MEANPKPHNFNCFTEDCVENLFSSIRAKTPTPTIKELKIYLKLVTLSQYISGKDTESYQLDDSVFLTDLEEISQQFPKKTLEINGRPFTVLDHLADGGSHKLIWWKIRKRVRHLLLKTIECHSKEDEEAAFQEIEYYKQLDHDNLVSIKNKGSLNEELTRRAESRDFFPQIVILNLFDQICEGLAALHAASPYPLAHRDLKPHNILLTNDFSPIIIDLGSTSKARVKISSSYEAKDIQDTAAKRSSMTYRSPELFQVDVNSELDERTDIWSLGCLLFALCFF</sequence>
<dbReference type="PANTHER" id="PTHR45998:SF2">
    <property type="entry name" value="SERINE_THREONINE-PROTEIN KINASE 16"/>
    <property type="match status" value="1"/>
</dbReference>
<reference evidence="10" key="1">
    <citation type="submission" date="2021-02" db="EMBL/GenBank/DDBJ databases">
        <authorList>
            <person name="Bekaert M."/>
        </authorList>
    </citation>
    <scope>NUCLEOTIDE SEQUENCE</scope>
    <source>
        <strain evidence="10">IoA-00</strain>
    </source>
</reference>
<gene>
    <name evidence="10" type="ORF">LSAA_5252</name>
</gene>
<dbReference type="InterPro" id="IPR011009">
    <property type="entry name" value="Kinase-like_dom_sf"/>
</dbReference>
<dbReference type="Gene3D" id="3.30.200.20">
    <property type="entry name" value="Phosphorylase Kinase, domain 1"/>
    <property type="match status" value="1"/>
</dbReference>
<dbReference type="InterPro" id="IPR052239">
    <property type="entry name" value="Ser/Thr-specific_kinases"/>
</dbReference>
<evidence type="ECO:0000256" key="8">
    <source>
        <dbReference type="ARBA" id="ARBA00048679"/>
    </source>
</evidence>
<dbReference type="Gene3D" id="1.10.510.10">
    <property type="entry name" value="Transferase(Phosphotransferase) domain 1"/>
    <property type="match status" value="1"/>
</dbReference>
<dbReference type="SMART" id="SM00220">
    <property type="entry name" value="S_TKc"/>
    <property type="match status" value="1"/>
</dbReference>
<dbReference type="InterPro" id="IPR008271">
    <property type="entry name" value="Ser/Thr_kinase_AS"/>
</dbReference>
<dbReference type="GO" id="GO:0005794">
    <property type="term" value="C:Golgi apparatus"/>
    <property type="evidence" value="ECO:0007669"/>
    <property type="project" value="TreeGrafter"/>
</dbReference>
<dbReference type="PROSITE" id="PS50011">
    <property type="entry name" value="PROTEIN_KINASE_DOM"/>
    <property type="match status" value="1"/>
</dbReference>
<dbReference type="PROSITE" id="PS00108">
    <property type="entry name" value="PROTEIN_KINASE_ST"/>
    <property type="match status" value="1"/>
</dbReference>
<keyword evidence="6" id="KW-0067">ATP-binding</keyword>
<proteinExistence type="predicted"/>
<dbReference type="GO" id="GO:0004674">
    <property type="term" value="F:protein serine/threonine kinase activity"/>
    <property type="evidence" value="ECO:0007669"/>
    <property type="project" value="UniProtKB-KW"/>
</dbReference>
<evidence type="ECO:0000256" key="1">
    <source>
        <dbReference type="ARBA" id="ARBA00012513"/>
    </source>
</evidence>
<evidence type="ECO:0000313" key="10">
    <source>
        <dbReference type="EMBL" id="CAF2846058.1"/>
    </source>
</evidence>
<dbReference type="Proteomes" id="UP000675881">
    <property type="component" value="Chromosome 14"/>
</dbReference>
<comment type="catalytic activity">
    <reaction evidence="7">
        <text>L-threonyl-[protein] + ATP = O-phospho-L-threonyl-[protein] + ADP + H(+)</text>
        <dbReference type="Rhea" id="RHEA:46608"/>
        <dbReference type="Rhea" id="RHEA-COMP:11060"/>
        <dbReference type="Rhea" id="RHEA-COMP:11605"/>
        <dbReference type="ChEBI" id="CHEBI:15378"/>
        <dbReference type="ChEBI" id="CHEBI:30013"/>
        <dbReference type="ChEBI" id="CHEBI:30616"/>
        <dbReference type="ChEBI" id="CHEBI:61977"/>
        <dbReference type="ChEBI" id="CHEBI:456216"/>
        <dbReference type="EC" id="2.7.11.1"/>
    </reaction>
</comment>